<evidence type="ECO:0000256" key="3">
    <source>
        <dbReference type="ARBA" id="ARBA00022989"/>
    </source>
</evidence>
<dbReference type="SUPFAM" id="SSF52087">
    <property type="entry name" value="CRAL/TRIO domain"/>
    <property type="match status" value="1"/>
</dbReference>
<name>A0A812V688_9DINO</name>
<dbReference type="InterPro" id="IPR001807">
    <property type="entry name" value="ClC"/>
</dbReference>
<dbReference type="SMART" id="SM01100">
    <property type="entry name" value="CRAL_TRIO_N"/>
    <property type="match status" value="1"/>
</dbReference>
<evidence type="ECO:0000256" key="1">
    <source>
        <dbReference type="ARBA" id="ARBA00004141"/>
    </source>
</evidence>
<organism evidence="8 9">
    <name type="scientific">Symbiodinium natans</name>
    <dbReference type="NCBI Taxonomy" id="878477"/>
    <lineage>
        <taxon>Eukaryota</taxon>
        <taxon>Sar</taxon>
        <taxon>Alveolata</taxon>
        <taxon>Dinophyceae</taxon>
        <taxon>Suessiales</taxon>
        <taxon>Symbiodiniaceae</taxon>
        <taxon>Symbiodinium</taxon>
    </lineage>
</organism>
<dbReference type="Proteomes" id="UP000604046">
    <property type="component" value="Unassembled WGS sequence"/>
</dbReference>
<feature type="transmembrane region" description="Helical" evidence="6">
    <location>
        <begin position="63"/>
        <end position="81"/>
    </location>
</feature>
<dbReference type="OrthoDB" id="433146at2759"/>
<dbReference type="InterPro" id="IPR011074">
    <property type="entry name" value="CRAL/TRIO_N_dom"/>
</dbReference>
<dbReference type="PANTHER" id="PTHR23324">
    <property type="entry name" value="SEC14 RELATED PROTEIN"/>
    <property type="match status" value="1"/>
</dbReference>
<protein>
    <submittedName>
        <fullName evidence="8">Retm protein</fullName>
    </submittedName>
</protein>
<dbReference type="GO" id="GO:0016020">
    <property type="term" value="C:membrane"/>
    <property type="evidence" value="ECO:0007669"/>
    <property type="project" value="UniProtKB-SubCell"/>
</dbReference>
<feature type="transmembrane region" description="Helical" evidence="6">
    <location>
        <begin position="294"/>
        <end position="314"/>
    </location>
</feature>
<keyword evidence="2 6" id="KW-0812">Transmembrane</keyword>
<dbReference type="InterPro" id="IPR001251">
    <property type="entry name" value="CRAL-TRIO_dom"/>
</dbReference>
<comment type="subcellular location">
    <subcellularLocation>
        <location evidence="1">Membrane</location>
        <topology evidence="1">Multi-pass membrane protein</topology>
    </subcellularLocation>
</comment>
<dbReference type="Gene3D" id="3.40.525.10">
    <property type="entry name" value="CRAL-TRIO lipid binding domain"/>
    <property type="match status" value="1"/>
</dbReference>
<feature type="transmembrane region" description="Helical" evidence="6">
    <location>
        <begin position="244"/>
        <end position="273"/>
    </location>
</feature>
<gene>
    <name evidence="8" type="primary">retm</name>
    <name evidence="8" type="ORF">SNAT2548_LOCUS34166</name>
</gene>
<dbReference type="GO" id="GO:0005737">
    <property type="term" value="C:cytoplasm"/>
    <property type="evidence" value="ECO:0007669"/>
    <property type="project" value="TreeGrafter"/>
</dbReference>
<dbReference type="CDD" id="cd00170">
    <property type="entry name" value="SEC14"/>
    <property type="match status" value="1"/>
</dbReference>
<dbReference type="Pfam" id="PF00650">
    <property type="entry name" value="CRAL_TRIO"/>
    <property type="match status" value="1"/>
</dbReference>
<dbReference type="EMBL" id="CAJNDS010002796">
    <property type="protein sequence ID" value="CAE7600597.1"/>
    <property type="molecule type" value="Genomic_DNA"/>
</dbReference>
<dbReference type="AlphaFoldDB" id="A0A812V688"/>
<dbReference type="SUPFAM" id="SSF46938">
    <property type="entry name" value="CRAL/TRIO N-terminal domain"/>
    <property type="match status" value="1"/>
</dbReference>
<dbReference type="PANTHER" id="PTHR23324:SF83">
    <property type="entry name" value="SEC14-LIKE PROTEIN 2"/>
    <property type="match status" value="1"/>
</dbReference>
<evidence type="ECO:0000259" key="7">
    <source>
        <dbReference type="PROSITE" id="PS50191"/>
    </source>
</evidence>
<dbReference type="InterPro" id="IPR051064">
    <property type="entry name" value="SEC14/CRAL-TRIO_domain"/>
</dbReference>
<comment type="caution">
    <text evidence="8">The sequence shown here is derived from an EMBL/GenBank/DDBJ whole genome shotgun (WGS) entry which is preliminary data.</text>
</comment>
<evidence type="ECO:0000256" key="6">
    <source>
        <dbReference type="SAM" id="Phobius"/>
    </source>
</evidence>
<dbReference type="Gene3D" id="1.10.3080.10">
    <property type="entry name" value="Clc chloride channel"/>
    <property type="match status" value="1"/>
</dbReference>
<dbReference type="InterPro" id="IPR036865">
    <property type="entry name" value="CRAL-TRIO_dom_sf"/>
</dbReference>
<evidence type="ECO:0000256" key="5">
    <source>
        <dbReference type="SAM" id="MobiDB-lite"/>
    </source>
</evidence>
<dbReference type="InterPro" id="IPR014743">
    <property type="entry name" value="Cl-channel_core"/>
</dbReference>
<evidence type="ECO:0000313" key="9">
    <source>
        <dbReference type="Proteomes" id="UP000604046"/>
    </source>
</evidence>
<keyword evidence="4 6" id="KW-0472">Membrane</keyword>
<dbReference type="SMART" id="SM00516">
    <property type="entry name" value="SEC14"/>
    <property type="match status" value="1"/>
</dbReference>
<dbReference type="InterPro" id="IPR036273">
    <property type="entry name" value="CRAL/TRIO_N_dom_sf"/>
</dbReference>
<feature type="region of interest" description="Disordered" evidence="5">
    <location>
        <begin position="913"/>
        <end position="934"/>
    </location>
</feature>
<dbReference type="Pfam" id="PF00654">
    <property type="entry name" value="Voltage_CLC"/>
    <property type="match status" value="1"/>
</dbReference>
<feature type="transmembrane region" description="Helical" evidence="6">
    <location>
        <begin position="164"/>
        <end position="186"/>
    </location>
</feature>
<evidence type="ECO:0000256" key="4">
    <source>
        <dbReference type="ARBA" id="ARBA00023136"/>
    </source>
</evidence>
<feature type="domain" description="CRAL-TRIO" evidence="7">
    <location>
        <begin position="731"/>
        <end position="904"/>
    </location>
</feature>
<dbReference type="CDD" id="cd00400">
    <property type="entry name" value="Voltage_gated_ClC"/>
    <property type="match status" value="1"/>
</dbReference>
<proteinExistence type="predicted"/>
<evidence type="ECO:0000256" key="2">
    <source>
        <dbReference type="ARBA" id="ARBA00022692"/>
    </source>
</evidence>
<dbReference type="GO" id="GO:0015108">
    <property type="term" value="F:chloride transmembrane transporter activity"/>
    <property type="evidence" value="ECO:0007669"/>
    <property type="project" value="InterPro"/>
</dbReference>
<keyword evidence="9" id="KW-1185">Reference proteome</keyword>
<reference evidence="8" key="1">
    <citation type="submission" date="2021-02" db="EMBL/GenBank/DDBJ databases">
        <authorList>
            <person name="Dougan E. K."/>
            <person name="Rhodes N."/>
            <person name="Thang M."/>
            <person name="Chan C."/>
        </authorList>
    </citation>
    <scope>NUCLEOTIDE SEQUENCE</scope>
</reference>
<accession>A0A812V688</accession>
<feature type="compositionally biased region" description="Polar residues" evidence="5">
    <location>
        <begin position="925"/>
        <end position="934"/>
    </location>
</feature>
<evidence type="ECO:0000313" key="8">
    <source>
        <dbReference type="EMBL" id="CAE7600597.1"/>
    </source>
</evidence>
<dbReference type="SUPFAM" id="SSF81340">
    <property type="entry name" value="Clc chloride channel"/>
    <property type="match status" value="1"/>
</dbReference>
<feature type="transmembrane region" description="Helical" evidence="6">
    <location>
        <begin position="135"/>
        <end position="152"/>
    </location>
</feature>
<sequence length="934" mass="103120">MTDDDDGLSTYGLALLGAGAGVAAGILVKAFKIVLHVCLELVWLHLPHSLEDAGWTAEVPFGLWNLPWILGALFGLAVGTLRQSLPPSAVTTLGIWVRELHGPRGSAEPGSWLAQLVVAGLLTALSGAAVGPEPIVIIVPSVLCGFFARGLLKQPARVVRVAALAGGAGGLSAFFGLPLASAFLVLEVPHVDGAEFAMEALPACVVASITGTLAGDSIWHPASLLGNSRFGFPGSSPLHAQRPFGVGAVLFAPFAGMCGGFASHLLIACMKSLHQIFNWARSIGPWKRLQRRRIYFPLFLAGIGAVNGALGILYPSALWWGEDQLQVVLTRGCEEVADLSECVPVKLPYWYDKLQANVAVQASPGRPMSTQAMVGLGIVKMVMISLCEAELEMWAALMDAAVPCFSGWLLWFSLGVYFLDRLLGRHECTAWDGLLPSMLVCAYQQHGSHDQVRRFDRVRQVRMDAVAEMQIKVNPPQMESQIHSRARKTWKRVLQEARSKHRRSFADQKRLRCVFADLLEGLSCSSCGLVESHKGSLCAKQAILPRDFADPSVPVVPASKLENATFIVCSLCDELQASICNFLDCCAAAPRSDSSGILRHNSYAGGVDRPVWLQSDNHLHPKFCGYRLQEPGTMPCLDRFPFEELGSNVPSHWEYMLPGGCDSERAQCRELRERVRHVDGAKDAVTMLRFLRARQGRLDAAAKMYEEAMRWRRQTGYELGFRMNSRDDWLHRKVDSCWPPTAMLGKDLDGDPVYWNRMGLGSMDFLEQVPTEFLIQHEVYTITRIMQALEEASRLSNRPVMYFTVVADLGELSLRNFNIKGIMKYKVCVRTLEDNYPELVKRIIAIRVPRIAYTLWNIISKFFDEGTRDKIQIADPQNTMAVLSQFMDPKWIPEALGGTHRIGESAWCEPCIPSPQGPPSEDTMRSLQSTYGDG</sequence>
<keyword evidence="3 6" id="KW-1133">Transmembrane helix</keyword>
<dbReference type="PROSITE" id="PS50191">
    <property type="entry name" value="CRAL_TRIO"/>
    <property type="match status" value="1"/>
</dbReference>
<feature type="transmembrane region" description="Helical" evidence="6">
    <location>
        <begin position="12"/>
        <end position="43"/>
    </location>
</feature>